<evidence type="ECO:0000256" key="1">
    <source>
        <dbReference type="ARBA" id="ARBA00004477"/>
    </source>
</evidence>
<protein>
    <recommendedName>
        <fullName evidence="12">CDP-diacylglycerol--serine O-phosphatidyltransferase</fullName>
        <ecNumber evidence="12">2.7.8.8</ecNumber>
    </recommendedName>
    <alternativeName>
        <fullName evidence="12">Phosphatidylserine synthase</fullName>
    </alternativeName>
</protein>
<evidence type="ECO:0000256" key="8">
    <source>
        <dbReference type="ARBA" id="ARBA00023098"/>
    </source>
</evidence>
<feature type="transmembrane region" description="Helical" evidence="12">
    <location>
        <begin position="225"/>
        <end position="246"/>
    </location>
</feature>
<evidence type="ECO:0000256" key="6">
    <source>
        <dbReference type="ARBA" id="ARBA00022824"/>
    </source>
</evidence>
<keyword evidence="7 12" id="KW-1133">Transmembrane helix</keyword>
<comment type="function">
    <text evidence="12">Catalyzes a base-exchange reaction in which the polar head group of phosphatidylethanolamine (PE) is replaced by L-serine.</text>
</comment>
<feature type="transmembrane region" description="Helical" evidence="12">
    <location>
        <begin position="440"/>
        <end position="463"/>
    </location>
</feature>
<keyword evidence="8 12" id="KW-0443">Lipid metabolism</keyword>
<feature type="region of interest" description="Disordered" evidence="13">
    <location>
        <begin position="1"/>
        <end position="92"/>
    </location>
</feature>
<organism evidence="14">
    <name type="scientific">Chlamydomonas leiostraca</name>
    <dbReference type="NCBI Taxonomy" id="1034604"/>
    <lineage>
        <taxon>Eukaryota</taxon>
        <taxon>Viridiplantae</taxon>
        <taxon>Chlorophyta</taxon>
        <taxon>core chlorophytes</taxon>
        <taxon>Chlorophyceae</taxon>
        <taxon>CS clade</taxon>
        <taxon>Chlamydomonadales</taxon>
        <taxon>Chlamydomonadaceae</taxon>
        <taxon>Chlamydomonas</taxon>
    </lineage>
</organism>
<feature type="transmembrane region" description="Helical" evidence="12">
    <location>
        <begin position="510"/>
        <end position="529"/>
    </location>
</feature>
<keyword evidence="10 12" id="KW-0594">Phospholipid biosynthesis</keyword>
<feature type="transmembrane region" description="Helical" evidence="12">
    <location>
        <begin position="367"/>
        <end position="386"/>
    </location>
</feature>
<dbReference type="AlphaFoldDB" id="A0A7S0RFX0"/>
<keyword evidence="5 12" id="KW-0812">Transmembrane</keyword>
<comment type="subcellular location">
    <subcellularLocation>
        <location evidence="1 12">Endoplasmic reticulum membrane</location>
        <topology evidence="1 12">Multi-pass membrane protein</topology>
    </subcellularLocation>
</comment>
<dbReference type="PANTHER" id="PTHR15362:SF7">
    <property type="entry name" value="PHOSPHATIDYLSERINE SYNTHASE 2"/>
    <property type="match status" value="1"/>
</dbReference>
<feature type="transmembrane region" description="Helical" evidence="12">
    <location>
        <begin position="541"/>
        <end position="562"/>
    </location>
</feature>
<name>A0A7S0RFX0_9CHLO</name>
<evidence type="ECO:0000256" key="4">
    <source>
        <dbReference type="ARBA" id="ARBA00022679"/>
    </source>
</evidence>
<dbReference type="Pfam" id="PF03034">
    <property type="entry name" value="PSS"/>
    <property type="match status" value="1"/>
</dbReference>
<comment type="similarity">
    <text evidence="12">Belongs to the CDP-alcohol phosphatidyltransferase class-I family.</text>
</comment>
<feature type="compositionally biased region" description="Low complexity" evidence="13">
    <location>
        <begin position="16"/>
        <end position="26"/>
    </location>
</feature>
<dbReference type="InterPro" id="IPR004277">
    <property type="entry name" value="PSS"/>
</dbReference>
<keyword evidence="4 12" id="KW-0808">Transferase</keyword>
<evidence type="ECO:0000256" key="7">
    <source>
        <dbReference type="ARBA" id="ARBA00022989"/>
    </source>
</evidence>
<feature type="compositionally biased region" description="Low complexity" evidence="13">
    <location>
        <begin position="167"/>
        <end position="183"/>
    </location>
</feature>
<dbReference type="GO" id="GO:0003882">
    <property type="term" value="F:CDP-diacylglycerol-serine O-phosphatidyltransferase activity"/>
    <property type="evidence" value="ECO:0007669"/>
    <property type="project" value="UniProtKB-UniRule"/>
</dbReference>
<sequence>MVQTRRQAASGSEHTAAGVNAANGGAMQHHEALSPQQHHHHEQNQVHEEQQVLDQHQDAGPSSPPSSPPHHNLEPKPKPQPPQHQGKQHAPLSTARGLHLTPNKRHIQTSAEHPALKTLDRSTAWMYTPHTLTVLSCVLAIICVTAGVFDTSGLGIPVLSAWDVQRQQQGQERAQPQQREQAPSLEVPARAQANAKAGVMAGILVFLGYSVTHGPRTSMVRPHPALWRLVHGVLVVYLLLLVYLVHQDVGDARAFLRHLHPDLSGAVSYRSYATDCRLFTLRALPTHEAGSEAGASWLWRRWALNWAALKATLLDEFVVAHLLGWWAKALVIRNHFLLWVVSIGFELIELTFAHMLPNFNECWWDSWVLDVALCNAAGIWLGMKCVRWAECKYARYNWQGLSSLQGLRAKARRSLAQLGPHSLDHFDWCQFSCPKRFLQALFVVAMVLAFELNAFFLKFALWIPPANPLNTARLIIWFLLALPAVREWYEFIEGKHSALELGVFPKLGSFIWIAIATTCVETMCAIKFGRGLYPNPWPRSVVLAWSIGLGVGVLVLVGWQGLRLHKAWGRARRPNAD</sequence>
<comment type="pathway">
    <text evidence="2">Lipid metabolism.</text>
</comment>
<proteinExistence type="inferred from homology"/>
<evidence type="ECO:0000256" key="13">
    <source>
        <dbReference type="SAM" id="MobiDB-lite"/>
    </source>
</evidence>
<comment type="pathway">
    <text evidence="12">Phospholipid metabolism; phosphatidylethanolamine biosynthesis; phosphatidylethanolamine from CDP-diacylglycerol: step 1/2.</text>
</comment>
<dbReference type="GO" id="GO:0005789">
    <property type="term" value="C:endoplasmic reticulum membrane"/>
    <property type="evidence" value="ECO:0007669"/>
    <property type="project" value="UniProtKB-SubCell"/>
</dbReference>
<evidence type="ECO:0000256" key="5">
    <source>
        <dbReference type="ARBA" id="ARBA00022692"/>
    </source>
</evidence>
<comment type="catalytic activity">
    <reaction evidence="12">
        <text>a CDP-1,2-diacyl-sn-glycerol + L-serine = a 1,2-diacyl-sn-glycero-3-phospho-L-serine + CMP + H(+)</text>
        <dbReference type="Rhea" id="RHEA:16913"/>
        <dbReference type="ChEBI" id="CHEBI:15378"/>
        <dbReference type="ChEBI" id="CHEBI:33384"/>
        <dbReference type="ChEBI" id="CHEBI:57262"/>
        <dbReference type="ChEBI" id="CHEBI:58332"/>
        <dbReference type="ChEBI" id="CHEBI:60377"/>
        <dbReference type="EC" id="2.7.8.8"/>
    </reaction>
</comment>
<evidence type="ECO:0000256" key="12">
    <source>
        <dbReference type="RuleBase" id="RU368094"/>
    </source>
</evidence>
<dbReference type="GO" id="GO:0106245">
    <property type="term" value="F:L-serine-phosphatidylethanolamine phosphatidyltransferase activity"/>
    <property type="evidence" value="ECO:0007669"/>
    <property type="project" value="InterPro"/>
</dbReference>
<keyword evidence="6 12" id="KW-0256">Endoplasmic reticulum</keyword>
<evidence type="ECO:0000313" key="14">
    <source>
        <dbReference type="EMBL" id="CAD8676276.1"/>
    </source>
</evidence>
<keyword evidence="3 12" id="KW-0444">Lipid biosynthesis</keyword>
<evidence type="ECO:0000256" key="10">
    <source>
        <dbReference type="ARBA" id="ARBA00023209"/>
    </source>
</evidence>
<feature type="region of interest" description="Disordered" evidence="13">
    <location>
        <begin position="167"/>
        <end position="186"/>
    </location>
</feature>
<keyword evidence="9 12" id="KW-0472">Membrane</keyword>
<gene>
    <name evidence="14" type="ORF">CLEI1391_LOCUS7357</name>
</gene>
<dbReference type="UniPathway" id="UPA00558">
    <property type="reaction ID" value="UER00615"/>
</dbReference>
<reference evidence="14" key="1">
    <citation type="submission" date="2021-01" db="EMBL/GenBank/DDBJ databases">
        <authorList>
            <person name="Corre E."/>
            <person name="Pelletier E."/>
            <person name="Niang G."/>
            <person name="Scheremetjew M."/>
            <person name="Finn R."/>
            <person name="Kale V."/>
            <person name="Holt S."/>
            <person name="Cochrane G."/>
            <person name="Meng A."/>
            <person name="Brown T."/>
            <person name="Cohen L."/>
        </authorList>
    </citation>
    <scope>NUCLEOTIDE SEQUENCE</scope>
    <source>
        <strain evidence="14">SAG 11-49</strain>
    </source>
</reference>
<feature type="transmembrane region" description="Helical" evidence="12">
    <location>
        <begin position="336"/>
        <end position="355"/>
    </location>
</feature>
<dbReference type="PANTHER" id="PTHR15362">
    <property type="entry name" value="PHOSPHATIDYLINOSITOL SYNTHASE"/>
    <property type="match status" value="1"/>
</dbReference>
<dbReference type="GO" id="GO:0006659">
    <property type="term" value="P:phosphatidylserine biosynthetic process"/>
    <property type="evidence" value="ECO:0007669"/>
    <property type="project" value="UniProtKB-UniRule"/>
</dbReference>
<dbReference type="EMBL" id="HBFB01013022">
    <property type="protein sequence ID" value="CAD8676276.1"/>
    <property type="molecule type" value="Transcribed_RNA"/>
</dbReference>
<dbReference type="GO" id="GO:0006646">
    <property type="term" value="P:phosphatidylethanolamine biosynthetic process"/>
    <property type="evidence" value="ECO:0007669"/>
    <property type="project" value="UniProtKB-UniPathway"/>
</dbReference>
<feature type="compositionally biased region" description="Polar residues" evidence="13">
    <location>
        <begin position="1"/>
        <end position="13"/>
    </location>
</feature>
<evidence type="ECO:0000256" key="11">
    <source>
        <dbReference type="ARBA" id="ARBA00023264"/>
    </source>
</evidence>
<evidence type="ECO:0000256" key="9">
    <source>
        <dbReference type="ARBA" id="ARBA00023136"/>
    </source>
</evidence>
<dbReference type="EC" id="2.7.8.8" evidence="12"/>
<evidence type="ECO:0000256" key="2">
    <source>
        <dbReference type="ARBA" id="ARBA00005189"/>
    </source>
</evidence>
<accession>A0A7S0RFX0</accession>
<feature type="transmembrane region" description="Helical" evidence="12">
    <location>
        <begin position="131"/>
        <end position="149"/>
    </location>
</feature>
<keyword evidence="11 12" id="KW-1208">Phospholipid metabolism</keyword>
<evidence type="ECO:0000256" key="3">
    <source>
        <dbReference type="ARBA" id="ARBA00022516"/>
    </source>
</evidence>